<dbReference type="AlphaFoldDB" id="A0A1Q5PXD8"/>
<dbReference type="InterPro" id="IPR021522">
    <property type="entry name" value="MctB"/>
</dbReference>
<feature type="region of interest" description="Disordered" evidence="1">
    <location>
        <begin position="305"/>
        <end position="343"/>
    </location>
</feature>
<comment type="caution">
    <text evidence="2">The sequence shown here is derived from an EMBL/GenBank/DDBJ whole genome shotgun (WGS) entry which is preliminary data.</text>
</comment>
<feature type="compositionally biased region" description="Pro residues" evidence="1">
    <location>
        <begin position="326"/>
        <end position="336"/>
    </location>
</feature>
<gene>
    <name evidence="2" type="ORF">BSZ40_01885</name>
</gene>
<evidence type="ECO:0000256" key="1">
    <source>
        <dbReference type="SAM" id="MobiDB-lite"/>
    </source>
</evidence>
<dbReference type="GO" id="GO:0016020">
    <property type="term" value="C:membrane"/>
    <property type="evidence" value="ECO:0007669"/>
    <property type="project" value="InterPro"/>
</dbReference>
<keyword evidence="3" id="KW-1185">Reference proteome</keyword>
<dbReference type="OrthoDB" id="4350157at2"/>
<protein>
    <submittedName>
        <fullName evidence="2">Uncharacterized protein</fullName>
    </submittedName>
</protein>
<dbReference type="STRING" id="52770.BSZ40_01885"/>
<organism evidence="2 3">
    <name type="scientific">Buchananella hordeovulneris</name>
    <dbReference type="NCBI Taxonomy" id="52770"/>
    <lineage>
        <taxon>Bacteria</taxon>
        <taxon>Bacillati</taxon>
        <taxon>Actinomycetota</taxon>
        <taxon>Actinomycetes</taxon>
        <taxon>Actinomycetales</taxon>
        <taxon>Actinomycetaceae</taxon>
        <taxon>Buchananella</taxon>
    </lineage>
</organism>
<dbReference type="RefSeq" id="WP_073822778.1">
    <property type="nucleotide sequence ID" value="NZ_MQVS01000002.1"/>
</dbReference>
<proteinExistence type="predicted"/>
<name>A0A1Q5PXD8_9ACTO</name>
<sequence length="343" mass="35019">MLNFRYHVVSLIAVFLALALGVVLGAGPLQRQVGNLLSSQLVEARQARDDYKGQVGQLTEQLSGHDHLVESLRGELVPGTLPGLQVALVSLPGTDPADVEATKTVLAEAGAQVVADVAITPAWGDPTKATYRSTFAGQLRSYLDPQPAAQADADTVFAQALATMLTKTGEGSATITEFLAQTETKFVTGAGQQQDVAHSVVVLAPRSDSDLVDALGLTTQDEALQAQRRAHLILAEELAAAARGGIVVGPATDSDDLVSTLRASGKAVSTLDGIGTPTATVFTPRVLAAAVSGKHGAYGVSPSATEGMAPAIQLPGAAGLEGSEAPPTPAPQPTDTPSPAATE</sequence>
<dbReference type="Proteomes" id="UP000185612">
    <property type="component" value="Unassembled WGS sequence"/>
</dbReference>
<reference evidence="3" key="1">
    <citation type="submission" date="2016-12" db="EMBL/GenBank/DDBJ databases">
        <authorList>
            <person name="Meng X."/>
        </authorList>
    </citation>
    <scope>NUCLEOTIDE SEQUENCE [LARGE SCALE GENOMIC DNA]</scope>
    <source>
        <strain evidence="3">DSM 20732</strain>
    </source>
</reference>
<evidence type="ECO:0000313" key="2">
    <source>
        <dbReference type="EMBL" id="OKL52261.1"/>
    </source>
</evidence>
<dbReference type="GO" id="GO:0055070">
    <property type="term" value="P:copper ion homeostasis"/>
    <property type="evidence" value="ECO:0007669"/>
    <property type="project" value="InterPro"/>
</dbReference>
<dbReference type="Pfam" id="PF11382">
    <property type="entry name" value="MctB"/>
    <property type="match status" value="1"/>
</dbReference>
<dbReference type="EMBL" id="MQVS01000002">
    <property type="protein sequence ID" value="OKL52261.1"/>
    <property type="molecule type" value="Genomic_DNA"/>
</dbReference>
<accession>A0A1Q5PXD8</accession>
<evidence type="ECO:0000313" key="3">
    <source>
        <dbReference type="Proteomes" id="UP000185612"/>
    </source>
</evidence>